<gene>
    <name evidence="1" type="ORF">O0236_001800</name>
</gene>
<keyword evidence="2" id="KW-1185">Reference proteome</keyword>
<name>A0ACD5DG05_9LACO</name>
<accession>A0ACD5DG05</accession>
<dbReference type="Proteomes" id="UP001149860">
    <property type="component" value="Chromosome"/>
</dbReference>
<protein>
    <submittedName>
        <fullName evidence="1">EAL domain-containing protein</fullName>
    </submittedName>
</protein>
<evidence type="ECO:0000313" key="2">
    <source>
        <dbReference type="Proteomes" id="UP001149860"/>
    </source>
</evidence>
<organism evidence="1 2">
    <name type="scientific">Lentilactobacillus terminaliae</name>
    <dbReference type="NCBI Taxonomy" id="3003483"/>
    <lineage>
        <taxon>Bacteria</taxon>
        <taxon>Bacillati</taxon>
        <taxon>Bacillota</taxon>
        <taxon>Bacilli</taxon>
        <taxon>Lactobacillales</taxon>
        <taxon>Lactobacillaceae</taxon>
        <taxon>Lentilactobacillus</taxon>
    </lineage>
</organism>
<evidence type="ECO:0000313" key="1">
    <source>
        <dbReference type="EMBL" id="XFD40068.1"/>
    </source>
</evidence>
<sequence>MYRYFIQPQLNKFTNSLIGYELLMKKFVGDHWEPPVRFADIPADVIADVLLATSKKLALKIGSVSLNLNRTQMMDPAINRAVSEAQDILRPMRVNIELTEEPSDKGITVADMEPHFKVFEERGMELCIDDVGTGENQLDRIAELIPYSSEVKFALQNFDKPFSDPQIQEKVKFWHQIAIDNKLRFILEGIENKEDDEIATSLEIDLRQGYYYGAPHLLRIESDDPR</sequence>
<dbReference type="EMBL" id="CP168151">
    <property type="protein sequence ID" value="XFD40068.1"/>
    <property type="molecule type" value="Genomic_DNA"/>
</dbReference>
<reference evidence="1" key="1">
    <citation type="submission" date="2024-08" db="EMBL/GenBank/DDBJ databases">
        <title>Lentilactobacillus sp. nov., isolated from tree bark.</title>
        <authorList>
            <person name="Phuengjayaem S."/>
            <person name="Tanasupawat S."/>
        </authorList>
    </citation>
    <scope>NUCLEOTIDE SEQUENCE</scope>
    <source>
        <strain evidence="1">SPB1-3</strain>
    </source>
</reference>
<proteinExistence type="predicted"/>